<evidence type="ECO:0000259" key="3">
    <source>
        <dbReference type="Pfam" id="PF21307"/>
    </source>
</evidence>
<dbReference type="AlphaFoldDB" id="A0A3M9NBK7"/>
<evidence type="ECO:0000259" key="4">
    <source>
        <dbReference type="Pfam" id="PF22124"/>
    </source>
</evidence>
<keyword evidence="6" id="KW-1185">Reference proteome</keyword>
<dbReference type="SUPFAM" id="SSF48208">
    <property type="entry name" value="Six-hairpin glycosidases"/>
    <property type="match status" value="1"/>
</dbReference>
<dbReference type="PIRSF" id="PIRSF007663">
    <property type="entry name" value="UCP007663"/>
    <property type="match status" value="1"/>
</dbReference>
<keyword evidence="1" id="KW-0732">Signal</keyword>
<name>A0A3M9NBK7_9BACT</name>
<dbReference type="InterPro" id="IPR054363">
    <property type="entry name" value="GH95_cat"/>
</dbReference>
<gene>
    <name evidence="5" type="ORF">EFY79_15280</name>
</gene>
<dbReference type="Pfam" id="PF14498">
    <property type="entry name" value="Glyco_hyd_65N_2"/>
    <property type="match status" value="1"/>
</dbReference>
<evidence type="ECO:0000256" key="1">
    <source>
        <dbReference type="SAM" id="SignalP"/>
    </source>
</evidence>
<feature type="chain" id="PRO_5018097831" evidence="1">
    <location>
        <begin position="20"/>
        <end position="812"/>
    </location>
</feature>
<feature type="domain" description="Alpha fucosidase A-like C-terminal" evidence="3">
    <location>
        <begin position="717"/>
        <end position="811"/>
    </location>
</feature>
<dbReference type="PANTHER" id="PTHR31084">
    <property type="entry name" value="ALPHA-L-FUCOSIDASE 2"/>
    <property type="match status" value="1"/>
</dbReference>
<dbReference type="GO" id="GO:0005975">
    <property type="term" value="P:carbohydrate metabolic process"/>
    <property type="evidence" value="ECO:0007669"/>
    <property type="project" value="InterPro"/>
</dbReference>
<dbReference type="InterPro" id="IPR027414">
    <property type="entry name" value="GH95_N_dom"/>
</dbReference>
<dbReference type="Gene3D" id="1.50.10.10">
    <property type="match status" value="1"/>
</dbReference>
<feature type="signal peptide" evidence="1">
    <location>
        <begin position="1"/>
        <end position="19"/>
    </location>
</feature>
<proteinExistence type="predicted"/>
<dbReference type="EMBL" id="RJJR01000013">
    <property type="protein sequence ID" value="RNI34643.1"/>
    <property type="molecule type" value="Genomic_DNA"/>
</dbReference>
<feature type="domain" description="Glycosyl hydrolase family 95 N-terminal" evidence="2">
    <location>
        <begin position="25"/>
        <end position="267"/>
    </location>
</feature>
<protein>
    <submittedName>
        <fullName evidence="5">Glycoside hydrolase family 95 protein</fullName>
    </submittedName>
</protein>
<keyword evidence="5" id="KW-0378">Hydrolase</keyword>
<evidence type="ECO:0000313" key="5">
    <source>
        <dbReference type="EMBL" id="RNI34643.1"/>
    </source>
</evidence>
<dbReference type="InterPro" id="IPR049053">
    <property type="entry name" value="AFCA-like_C"/>
</dbReference>
<dbReference type="Pfam" id="PF21307">
    <property type="entry name" value="Glyco_hydro_95_C"/>
    <property type="match status" value="1"/>
</dbReference>
<accession>A0A3M9NBK7</accession>
<evidence type="ECO:0000259" key="2">
    <source>
        <dbReference type="Pfam" id="PF14498"/>
    </source>
</evidence>
<dbReference type="InterPro" id="IPR008928">
    <property type="entry name" value="6-hairpin_glycosidase_sf"/>
</dbReference>
<dbReference type="OrthoDB" id="9768507at2"/>
<reference evidence="5 6" key="1">
    <citation type="submission" date="2018-11" db="EMBL/GenBank/DDBJ databases">
        <title>Draft genome sequence of Ferruginibacter sp. BO-59.</title>
        <authorList>
            <person name="Im W.T."/>
        </authorList>
    </citation>
    <scope>NUCLEOTIDE SEQUENCE [LARGE SCALE GENOMIC DNA]</scope>
    <source>
        <strain evidence="5 6">BO-59</strain>
    </source>
</reference>
<dbReference type="RefSeq" id="WP_123121704.1">
    <property type="nucleotide sequence ID" value="NZ_RJJR01000013.1"/>
</dbReference>
<organism evidence="5 6">
    <name type="scientific">Hanamia caeni</name>
    <dbReference type="NCBI Taxonomy" id="2294116"/>
    <lineage>
        <taxon>Bacteria</taxon>
        <taxon>Pseudomonadati</taxon>
        <taxon>Bacteroidota</taxon>
        <taxon>Chitinophagia</taxon>
        <taxon>Chitinophagales</taxon>
        <taxon>Chitinophagaceae</taxon>
        <taxon>Hanamia</taxon>
    </lineage>
</organism>
<dbReference type="Proteomes" id="UP000267223">
    <property type="component" value="Unassembled WGS sequence"/>
</dbReference>
<dbReference type="Pfam" id="PF22124">
    <property type="entry name" value="Glyco_hydro_95_cat"/>
    <property type="match status" value="1"/>
</dbReference>
<feature type="domain" description="Glycosyl hydrolase family 95 catalytic" evidence="4">
    <location>
        <begin position="296"/>
        <end position="711"/>
    </location>
</feature>
<sequence length="812" mass="90755">MLKFCVFIFILLTANALFAQSDLQLRFDSPAKQFTESVPLGNGTLGAMVFGGTNVERIVLNEKSMWSGGVEDPNRHDAHKYLPEIQKLLQEEKNEEAQKLLQQHFVCAGKGSGFGNGAHVKYGSYQILSDLFIKWNDTNSVVTNYSRRLELDKAIGIVEWRRNGIQFKEEIWVSAPQKVIVIRLSADKENSLNFILEMKRKERASFSSASHSITMKGQLDGGDGDAGINFAAYAKVITPKGNVLPINGGLTVNADKQCVIIISAHTDLNLPNVELRGPAPLPIAMKRVKTAAVIPIETLLQNHITDYQSLFNRCSLQFTSRENDSIKNMTTEKRLIRYANGLSDVNLPSLYFNFGRYLLISSSRNKGLSSNLQGLWAEEYQAPWNGDYHLDINVEMNYWPAEITNLAMCHLPLIEFVSELVKPGHQTSKAYYNGKGWVAHVISNPWKFTAPGEGADWGSTLTGGSWLCEHLWEHYIFNPDKKYLEKIYPVLKGAALFYTSILITDPKTGWLVTAPSNSPENTYILPNGFHGQTTMGPTMDMQIGRELLSNTIAAATILGVDKKWSDSLSEIKSKLAPNQISPSTAGIQEWIRDYKEADPHHRHVSQLYGLYPYDEINRETPGLQRAAVKTLLRRGDEATGWSRAWKINFWARLDSGDHALKLFKGLLQPAFQSSQISMTDGAGTYPNLFCAHPPFQIDGNFGGTAGIAEMLLQSNGKNNVIRFLPALPTDNDWQNGKITGMCTRNGFTVDFNWEDGKVKEATIISKSGNDCFVQLPAGLQIFDVAGKKTVKRFLGNGIFQFQTKRAQKYYIR</sequence>
<evidence type="ECO:0000313" key="6">
    <source>
        <dbReference type="Proteomes" id="UP000267223"/>
    </source>
</evidence>
<dbReference type="GO" id="GO:0004560">
    <property type="term" value="F:alpha-L-fucosidase activity"/>
    <property type="evidence" value="ECO:0007669"/>
    <property type="project" value="InterPro"/>
</dbReference>
<comment type="caution">
    <text evidence="5">The sequence shown here is derived from an EMBL/GenBank/DDBJ whole genome shotgun (WGS) entry which is preliminary data.</text>
</comment>
<dbReference type="PANTHER" id="PTHR31084:SF0">
    <property type="entry name" value="ALPHA-L-FUCOSIDASE 2"/>
    <property type="match status" value="1"/>
</dbReference>
<dbReference type="InterPro" id="IPR016518">
    <property type="entry name" value="Alpha-L-fucosidase"/>
</dbReference>
<dbReference type="InterPro" id="IPR012341">
    <property type="entry name" value="6hp_glycosidase-like_sf"/>
</dbReference>